<dbReference type="AlphaFoldDB" id="A0A538U7T3"/>
<name>A0A538U7T3_UNCEI</name>
<evidence type="ECO:0000313" key="3">
    <source>
        <dbReference type="EMBL" id="TMQ71948.1"/>
    </source>
</evidence>
<dbReference type="CDD" id="cd07724">
    <property type="entry name" value="POD-like_MBL-fold"/>
    <property type="match status" value="1"/>
</dbReference>
<evidence type="ECO:0000256" key="1">
    <source>
        <dbReference type="ARBA" id="ARBA00022723"/>
    </source>
</evidence>
<dbReference type="Pfam" id="PF00581">
    <property type="entry name" value="Rhodanese"/>
    <property type="match status" value="2"/>
</dbReference>
<organism evidence="3 4">
    <name type="scientific">Eiseniibacteriota bacterium</name>
    <dbReference type="NCBI Taxonomy" id="2212470"/>
    <lineage>
        <taxon>Bacteria</taxon>
        <taxon>Candidatus Eiseniibacteriota</taxon>
    </lineage>
</organism>
<evidence type="ECO:0000259" key="2">
    <source>
        <dbReference type="PROSITE" id="PS50206"/>
    </source>
</evidence>
<dbReference type="PROSITE" id="PS50206">
    <property type="entry name" value="RHODANESE_3"/>
    <property type="match status" value="2"/>
</dbReference>
<dbReference type="Proteomes" id="UP000319771">
    <property type="component" value="Unassembled WGS sequence"/>
</dbReference>
<dbReference type="GO" id="GO:0006749">
    <property type="term" value="P:glutathione metabolic process"/>
    <property type="evidence" value="ECO:0007669"/>
    <property type="project" value="InterPro"/>
</dbReference>
<dbReference type="EMBL" id="VBPB01000130">
    <property type="protein sequence ID" value="TMQ71948.1"/>
    <property type="molecule type" value="Genomic_DNA"/>
</dbReference>
<dbReference type="Gene3D" id="3.60.15.10">
    <property type="entry name" value="Ribonuclease Z/Hydroxyacylglutathione hydrolase-like"/>
    <property type="match status" value="1"/>
</dbReference>
<dbReference type="GO" id="GO:0070813">
    <property type="term" value="P:hydrogen sulfide metabolic process"/>
    <property type="evidence" value="ECO:0007669"/>
    <property type="project" value="TreeGrafter"/>
</dbReference>
<proteinExistence type="predicted"/>
<dbReference type="GO" id="GO:0016787">
    <property type="term" value="F:hydrolase activity"/>
    <property type="evidence" value="ECO:0007669"/>
    <property type="project" value="UniProtKB-KW"/>
</dbReference>
<dbReference type="InterPro" id="IPR036873">
    <property type="entry name" value="Rhodanese-like_dom_sf"/>
</dbReference>
<dbReference type="GO" id="GO:0050313">
    <property type="term" value="F:sulfur dioxygenase activity"/>
    <property type="evidence" value="ECO:0007669"/>
    <property type="project" value="InterPro"/>
</dbReference>
<dbReference type="InterPro" id="IPR001763">
    <property type="entry name" value="Rhodanese-like_dom"/>
</dbReference>
<dbReference type="InterPro" id="IPR001279">
    <property type="entry name" value="Metallo-B-lactamas"/>
</dbReference>
<dbReference type="FunFam" id="3.60.15.10:FF:000030">
    <property type="entry name" value="Metallo-beta-lactamase family protein"/>
    <property type="match status" value="1"/>
</dbReference>
<comment type="caution">
    <text evidence="3">The sequence shown here is derived from an EMBL/GenBank/DDBJ whole genome shotgun (WGS) entry which is preliminary data.</text>
</comment>
<dbReference type="GO" id="GO:0046872">
    <property type="term" value="F:metal ion binding"/>
    <property type="evidence" value="ECO:0007669"/>
    <property type="project" value="UniProtKB-KW"/>
</dbReference>
<dbReference type="InterPro" id="IPR044528">
    <property type="entry name" value="POD-like_MBL-fold"/>
</dbReference>
<dbReference type="InterPro" id="IPR051682">
    <property type="entry name" value="Mito_Persulfide_Diox"/>
</dbReference>
<dbReference type="SUPFAM" id="SSF56281">
    <property type="entry name" value="Metallo-hydrolase/oxidoreductase"/>
    <property type="match status" value="1"/>
</dbReference>
<dbReference type="SMART" id="SM00849">
    <property type="entry name" value="Lactamase_B"/>
    <property type="match status" value="1"/>
</dbReference>
<keyword evidence="1" id="KW-0479">Metal-binding</keyword>
<dbReference type="Gene3D" id="3.40.250.10">
    <property type="entry name" value="Rhodanese-like domain"/>
    <property type="match status" value="2"/>
</dbReference>
<feature type="domain" description="Rhodanese" evidence="2">
    <location>
        <begin position="365"/>
        <end position="453"/>
    </location>
</feature>
<keyword evidence="3" id="KW-0378">Hydrolase</keyword>
<protein>
    <submittedName>
        <fullName evidence="3">MBL fold metallo-hydrolase</fullName>
    </submittedName>
</protein>
<gene>
    <name evidence="3" type="ORF">E6K81_08845</name>
</gene>
<reference evidence="3 4" key="1">
    <citation type="journal article" date="2019" name="Nat. Microbiol.">
        <title>Mediterranean grassland soil C-N compound turnover is dependent on rainfall and depth, and is mediated by genomically divergent microorganisms.</title>
        <authorList>
            <person name="Diamond S."/>
            <person name="Andeer P.F."/>
            <person name="Li Z."/>
            <person name="Crits-Christoph A."/>
            <person name="Burstein D."/>
            <person name="Anantharaman K."/>
            <person name="Lane K.R."/>
            <person name="Thomas B.C."/>
            <person name="Pan C."/>
            <person name="Northen T.R."/>
            <person name="Banfield J.F."/>
        </authorList>
    </citation>
    <scope>NUCLEOTIDE SEQUENCE [LARGE SCALE GENOMIC DNA]</scope>
    <source>
        <strain evidence="3">WS_11</strain>
    </source>
</reference>
<dbReference type="CDD" id="cd00158">
    <property type="entry name" value="RHOD"/>
    <property type="match status" value="2"/>
</dbReference>
<dbReference type="SUPFAM" id="SSF52821">
    <property type="entry name" value="Rhodanese/Cell cycle control phosphatase"/>
    <property type="match status" value="2"/>
</dbReference>
<dbReference type="InterPro" id="IPR036866">
    <property type="entry name" value="RibonucZ/Hydroxyglut_hydro"/>
</dbReference>
<dbReference type="SMART" id="SM00450">
    <property type="entry name" value="RHOD"/>
    <property type="match status" value="2"/>
</dbReference>
<feature type="domain" description="Rhodanese" evidence="2">
    <location>
        <begin position="265"/>
        <end position="355"/>
    </location>
</feature>
<accession>A0A538U7T3</accession>
<evidence type="ECO:0000313" key="4">
    <source>
        <dbReference type="Proteomes" id="UP000319771"/>
    </source>
</evidence>
<dbReference type="PANTHER" id="PTHR43084:SF1">
    <property type="entry name" value="PERSULFIDE DIOXYGENASE ETHE1, MITOCHONDRIAL"/>
    <property type="match status" value="1"/>
</dbReference>
<dbReference type="PANTHER" id="PTHR43084">
    <property type="entry name" value="PERSULFIDE DIOXYGENASE ETHE1"/>
    <property type="match status" value="1"/>
</dbReference>
<dbReference type="Pfam" id="PF00753">
    <property type="entry name" value="Lactamase_B"/>
    <property type="match status" value="1"/>
</dbReference>
<sequence>MHFKQFYVGCLAHASYLIGDQGEAVVVDPSRDVQMYLDEAAAHGLTITWILETHLHADFVSGHRELAARTGATIGVGGKAEAGYPHRPLSDGDTLRVGGVTLQAIETPGHTPESLSFLVYEGAPDGRPWAVLTGDTLFVGDVGRVDILSSRLPVVELAGMMYDSLHGKLLTLPDDTRVYPAHGAGSLCGRNISKDTWSTIGRERMMNAALRPMPREAFIAEVTRDVPETPIYYLYSRDLNKAGPALDAERPMPPPLAPDAFAAAARGGAVVLDTRPAAAFAAGHPEGALNVALDGQYASWVGTLLEPDQELLIVTDQDRIEEAVMRLARVGYERVVGVLEGGWEGWRAAGLPVAVIAEVPAETLTTGARRILDVRRTPEWEDAHLPGATHVPLAQLESRLGELDRGAEWAVICASGYRSGIAASLLQRAGFARVVNVVGGMDAYRRAGRPVESAAPARG</sequence>